<dbReference type="EMBL" id="CP116942">
    <property type="protein sequence ID" value="WCO65504.1"/>
    <property type="molecule type" value="Genomic_DNA"/>
</dbReference>
<proteinExistence type="predicted"/>
<protein>
    <submittedName>
        <fullName evidence="1">Uncharacterized protein</fullName>
    </submittedName>
</protein>
<sequence length="274" mass="27742">MSAAPVSEDRRPVVGLVARPGTTAAARPLVAALARRATVRASGRAPEADALLLTHPAAGGPAPGRPTAVVDGDLVLVRAADGSALGQPLVRPGPDVVATAALPPVAPHVRRRWRERLGLDPDLVVDTLALDPLDVPTALAVAAAAVVERRDLPVALALGCPTVTDASAAAAVGAEPGRDLEVGDRAVAVALAADEARAAALSRRGRALAERRLDPEVTAAALLDRWGLGPRPTPLRRLEAALEDLGTAPGAPVRARARAATDLFAPTPTAPGAP</sequence>
<gene>
    <name evidence="1" type="ORF">PO878_13455</name>
</gene>
<name>A0AAE9Y732_9ACTN</name>
<dbReference type="Proteomes" id="UP001216390">
    <property type="component" value="Chromosome"/>
</dbReference>
<dbReference type="KEGG" id="ima:PO878_13455"/>
<evidence type="ECO:0000313" key="1">
    <source>
        <dbReference type="EMBL" id="WCO65504.1"/>
    </source>
</evidence>
<evidence type="ECO:0000313" key="2">
    <source>
        <dbReference type="Proteomes" id="UP001216390"/>
    </source>
</evidence>
<dbReference type="RefSeq" id="WP_272735029.1">
    <property type="nucleotide sequence ID" value="NZ_CP116942.1"/>
</dbReference>
<accession>A0AAE9Y732</accession>
<dbReference type="AlphaFoldDB" id="A0AAE9Y732"/>
<reference evidence="1" key="1">
    <citation type="submission" date="2023-01" db="EMBL/GenBank/DDBJ databases">
        <title>The diversity of Class Acidimicrobiia in South China Sea sediment environments and the proposal of Iamia marina sp. nov., a novel species of the genus Iamia.</title>
        <authorList>
            <person name="He Y."/>
            <person name="Tian X."/>
        </authorList>
    </citation>
    <scope>NUCLEOTIDE SEQUENCE</scope>
    <source>
        <strain evidence="1">DSM 19957</strain>
    </source>
</reference>
<keyword evidence="2" id="KW-1185">Reference proteome</keyword>
<organism evidence="1 2">
    <name type="scientific">Iamia majanohamensis</name>
    <dbReference type="NCBI Taxonomy" id="467976"/>
    <lineage>
        <taxon>Bacteria</taxon>
        <taxon>Bacillati</taxon>
        <taxon>Actinomycetota</taxon>
        <taxon>Acidimicrobiia</taxon>
        <taxon>Acidimicrobiales</taxon>
        <taxon>Iamiaceae</taxon>
        <taxon>Iamia</taxon>
    </lineage>
</organism>